<reference evidence="3" key="1">
    <citation type="submission" date="2018-06" db="EMBL/GenBank/DDBJ databases">
        <authorList>
            <person name="Zhirakovskaya E."/>
        </authorList>
    </citation>
    <scope>NUCLEOTIDE SEQUENCE</scope>
</reference>
<dbReference type="EMBL" id="UOEP01000199">
    <property type="protein sequence ID" value="VAW23687.1"/>
    <property type="molecule type" value="Genomic_DNA"/>
</dbReference>
<dbReference type="InterPro" id="IPR003010">
    <property type="entry name" value="C-N_Hydrolase"/>
</dbReference>
<dbReference type="CDD" id="cd07197">
    <property type="entry name" value="nitrilase"/>
    <property type="match status" value="1"/>
</dbReference>
<dbReference type="InterPro" id="IPR036526">
    <property type="entry name" value="C-N_Hydrolase_sf"/>
</dbReference>
<evidence type="ECO:0000313" key="3">
    <source>
        <dbReference type="EMBL" id="VAW23687.1"/>
    </source>
</evidence>
<evidence type="ECO:0000256" key="1">
    <source>
        <dbReference type="ARBA" id="ARBA00022801"/>
    </source>
</evidence>
<proteinExistence type="predicted"/>
<feature type="domain" description="CN hydrolase" evidence="2">
    <location>
        <begin position="1"/>
        <end position="148"/>
    </location>
</feature>
<sequence>MLIVNEEGNVLGLYNKTWRAGERHYEVGAGPVIFTVAGVDATVIICHDLRYPELARLGVAAGAKIVFISNNESGVTHENKLLGYRSMQIARATENMVYSVMSNSPADPKDVTRRNCSHGNSKIVGPLGNIIDEATSFEERLVVGIIGLDKASRSTVLRTMGEDEGSKNFYGVECENFAYKKWVMDGLKLVRRLDGKNIPKYLMNIGDMD</sequence>
<gene>
    <name evidence="3" type="ORF">MNBD_BACTEROID01-1730</name>
</gene>
<organism evidence="3">
    <name type="scientific">hydrothermal vent metagenome</name>
    <dbReference type="NCBI Taxonomy" id="652676"/>
    <lineage>
        <taxon>unclassified sequences</taxon>
        <taxon>metagenomes</taxon>
        <taxon>ecological metagenomes</taxon>
    </lineage>
</organism>
<evidence type="ECO:0000259" key="2">
    <source>
        <dbReference type="PROSITE" id="PS50263"/>
    </source>
</evidence>
<dbReference type="InterPro" id="IPR050345">
    <property type="entry name" value="Aliph_Amidase/BUP"/>
</dbReference>
<protein>
    <recommendedName>
        <fullName evidence="2">CN hydrolase domain-containing protein</fullName>
    </recommendedName>
</protein>
<dbReference type="AlphaFoldDB" id="A0A3B0UEH4"/>
<dbReference type="GO" id="GO:0016811">
    <property type="term" value="F:hydrolase activity, acting on carbon-nitrogen (but not peptide) bonds, in linear amides"/>
    <property type="evidence" value="ECO:0007669"/>
    <property type="project" value="UniProtKB-ARBA"/>
</dbReference>
<dbReference type="PANTHER" id="PTHR43674">
    <property type="entry name" value="NITRILASE C965.09-RELATED"/>
    <property type="match status" value="1"/>
</dbReference>
<keyword evidence="1" id="KW-0378">Hydrolase</keyword>
<accession>A0A3B0UEH4</accession>
<dbReference type="SUPFAM" id="SSF56317">
    <property type="entry name" value="Carbon-nitrogen hydrolase"/>
    <property type="match status" value="1"/>
</dbReference>
<dbReference type="PANTHER" id="PTHR43674:SF2">
    <property type="entry name" value="BETA-UREIDOPROPIONASE"/>
    <property type="match status" value="1"/>
</dbReference>
<dbReference type="Gene3D" id="3.60.110.10">
    <property type="entry name" value="Carbon-nitrogen hydrolase"/>
    <property type="match status" value="1"/>
</dbReference>
<name>A0A3B0UEH4_9ZZZZ</name>
<dbReference type="Pfam" id="PF00795">
    <property type="entry name" value="CN_hydrolase"/>
    <property type="match status" value="1"/>
</dbReference>
<dbReference type="PROSITE" id="PS50263">
    <property type="entry name" value="CN_HYDROLASE"/>
    <property type="match status" value="1"/>
</dbReference>